<dbReference type="GO" id="GO:1901981">
    <property type="term" value="F:phosphatidylinositol phosphate binding"/>
    <property type="evidence" value="ECO:0007669"/>
    <property type="project" value="TreeGrafter"/>
</dbReference>
<dbReference type="InterPro" id="IPR052428">
    <property type="entry name" value="Autophagy_HostDef_Reg"/>
</dbReference>
<comment type="caution">
    <text evidence="3">The sequence shown here is derived from an EMBL/GenBank/DDBJ whole genome shotgun (WGS) entry which is preliminary data.</text>
</comment>
<keyword evidence="4" id="KW-1185">Reference proteome</keyword>
<proteinExistence type="predicted"/>
<feature type="domain" description="Rubicon Homology" evidence="2">
    <location>
        <begin position="338"/>
        <end position="566"/>
    </location>
</feature>
<organism evidence="3 4">
    <name type="scientific">Pristionchus fissidentatus</name>
    <dbReference type="NCBI Taxonomy" id="1538716"/>
    <lineage>
        <taxon>Eukaryota</taxon>
        <taxon>Metazoa</taxon>
        <taxon>Ecdysozoa</taxon>
        <taxon>Nematoda</taxon>
        <taxon>Chromadorea</taxon>
        <taxon>Rhabditida</taxon>
        <taxon>Rhabditina</taxon>
        <taxon>Diplogasteromorpha</taxon>
        <taxon>Diplogasteroidea</taxon>
        <taxon>Neodiplogasteridae</taxon>
        <taxon>Pristionchus</taxon>
    </lineage>
</organism>
<dbReference type="PANTHER" id="PTHR45971:SF1">
    <property type="entry name" value="RUBICON, ISOFORM A"/>
    <property type="match status" value="1"/>
</dbReference>
<dbReference type="PANTHER" id="PTHR45971">
    <property type="entry name" value="PHOX (PX) DOMAIN-CONTAINING PROTEIN"/>
    <property type="match status" value="1"/>
</dbReference>
<evidence type="ECO:0000313" key="3">
    <source>
        <dbReference type="EMBL" id="GMT32835.1"/>
    </source>
</evidence>
<name>A0AAV5WQN5_9BILA</name>
<feature type="region of interest" description="Disordered" evidence="1">
    <location>
        <begin position="1"/>
        <end position="21"/>
    </location>
</feature>
<dbReference type="SMART" id="SM01175">
    <property type="entry name" value="DUF4206"/>
    <property type="match status" value="1"/>
</dbReference>
<evidence type="ECO:0000313" key="4">
    <source>
        <dbReference type="Proteomes" id="UP001432322"/>
    </source>
</evidence>
<accession>A0AAV5WQN5</accession>
<evidence type="ECO:0000256" key="1">
    <source>
        <dbReference type="SAM" id="MobiDB-lite"/>
    </source>
</evidence>
<dbReference type="InterPro" id="IPR025258">
    <property type="entry name" value="RH_dom"/>
</dbReference>
<protein>
    <recommendedName>
        <fullName evidence="2">Rubicon Homology domain-containing protein</fullName>
    </recommendedName>
</protein>
<dbReference type="Pfam" id="PF13901">
    <property type="entry name" value="RH_dom"/>
    <property type="match status" value="1"/>
</dbReference>
<dbReference type="AlphaFoldDB" id="A0AAV5WQN5"/>
<reference evidence="3" key="1">
    <citation type="submission" date="2023-10" db="EMBL/GenBank/DDBJ databases">
        <title>Genome assembly of Pristionchus species.</title>
        <authorList>
            <person name="Yoshida K."/>
            <person name="Sommer R.J."/>
        </authorList>
    </citation>
    <scope>NUCLEOTIDE SEQUENCE</scope>
    <source>
        <strain evidence="3">RS5133</strain>
    </source>
</reference>
<dbReference type="Proteomes" id="UP001432322">
    <property type="component" value="Unassembled WGS sequence"/>
</dbReference>
<sequence>MSSFFPFLTSTPRKGSTSTESVTLDSSAIDVDRISFASSNGSTVSEEQLDDTSDLYMSVRASPTGSGEEESFLTAGSIKTGTSIAEKKSNDQKLLYRPTSLFPDGPAWLDLQKEIVQEREQRLISKSDDVDLFDLASLVSGVREELRWKKSLANNERLKNLMAELDDSYNPLEGPSTSDNYSDLSVRLKTTPAMNSVVIPSPAVGIGAVEIEKTMKVPPHEIVQRALLHDHSTVFPRDEVTNEWLTRVIDHSNMLLAPPISSISPSTSINRSITTASSVSRGIDDVSQSTVGGQIRVRDEWILELHPTRAPHKILELQGYKCADCGRFLEGEYAKRIRYCEYYGAVFCFCCSSTGKGVVPARVLYAWNFREFPLSDRAAAFLGQVRDKPIIRIREAAPSLVEKIRSLKLILSLRPRLRHASTYIKYCGMAARTRVNGGTISLSDLFSSIPSHLIDFDDVFSLDDLERLRNGDLLSTLEGAFALAKSHVESCLRPDNELISVCKDRAFTCWLCSSDSDLIFPFQSDRAHRCEACGSAAHINCFRKAQKDNRGFEPECAKCKRMQESRIRRRFISTCDD</sequence>
<dbReference type="EMBL" id="BTSY01000006">
    <property type="protein sequence ID" value="GMT32835.1"/>
    <property type="molecule type" value="Genomic_DNA"/>
</dbReference>
<evidence type="ECO:0000259" key="2">
    <source>
        <dbReference type="SMART" id="SM01175"/>
    </source>
</evidence>
<gene>
    <name evidence="3" type="ORF">PFISCL1PPCAC_24132</name>
</gene>